<evidence type="ECO:0000256" key="2">
    <source>
        <dbReference type="ARBA" id="ARBA00022801"/>
    </source>
</evidence>
<accession>A0AAV3YE32</accession>
<evidence type="ECO:0000256" key="3">
    <source>
        <dbReference type="RuleBase" id="RU361235"/>
    </source>
</evidence>
<organism evidence="5 6">
    <name type="scientific">Plakobranchus ocellatus</name>
    <dbReference type="NCBI Taxonomy" id="259542"/>
    <lineage>
        <taxon>Eukaryota</taxon>
        <taxon>Metazoa</taxon>
        <taxon>Spiralia</taxon>
        <taxon>Lophotrochozoa</taxon>
        <taxon>Mollusca</taxon>
        <taxon>Gastropoda</taxon>
        <taxon>Heterobranchia</taxon>
        <taxon>Euthyneura</taxon>
        <taxon>Panpulmonata</taxon>
        <taxon>Sacoglossa</taxon>
        <taxon>Placobranchoidea</taxon>
        <taxon>Plakobranchidae</taxon>
        <taxon>Plakobranchus</taxon>
    </lineage>
</organism>
<dbReference type="PANTHER" id="PTHR11559">
    <property type="entry name" value="CARBOXYLESTERASE"/>
    <property type="match status" value="1"/>
</dbReference>
<dbReference type="PROSITE" id="PS00122">
    <property type="entry name" value="CARBOXYLESTERASE_B_1"/>
    <property type="match status" value="1"/>
</dbReference>
<evidence type="ECO:0000259" key="4">
    <source>
        <dbReference type="Pfam" id="PF00135"/>
    </source>
</evidence>
<protein>
    <recommendedName>
        <fullName evidence="3">Carboxylic ester hydrolase</fullName>
        <ecNumber evidence="3">3.1.1.-</ecNumber>
    </recommendedName>
</protein>
<dbReference type="Gene3D" id="3.40.50.1820">
    <property type="entry name" value="alpha/beta hydrolase"/>
    <property type="match status" value="1"/>
</dbReference>
<reference evidence="5 6" key="1">
    <citation type="journal article" date="2021" name="Elife">
        <title>Chloroplast acquisition without the gene transfer in kleptoplastic sea slugs, Plakobranchus ocellatus.</title>
        <authorList>
            <person name="Maeda T."/>
            <person name="Takahashi S."/>
            <person name="Yoshida T."/>
            <person name="Shimamura S."/>
            <person name="Takaki Y."/>
            <person name="Nagai Y."/>
            <person name="Toyoda A."/>
            <person name="Suzuki Y."/>
            <person name="Arimoto A."/>
            <person name="Ishii H."/>
            <person name="Satoh N."/>
            <person name="Nishiyama T."/>
            <person name="Hasebe M."/>
            <person name="Maruyama T."/>
            <person name="Minagawa J."/>
            <person name="Obokata J."/>
            <person name="Shigenobu S."/>
        </authorList>
    </citation>
    <scope>NUCLEOTIDE SEQUENCE [LARGE SCALE GENOMIC DNA]</scope>
</reference>
<evidence type="ECO:0000256" key="1">
    <source>
        <dbReference type="ARBA" id="ARBA00005964"/>
    </source>
</evidence>
<dbReference type="InterPro" id="IPR019826">
    <property type="entry name" value="Carboxylesterase_B_AS"/>
</dbReference>
<dbReference type="InterPro" id="IPR029058">
    <property type="entry name" value="AB_hydrolase_fold"/>
</dbReference>
<dbReference type="AlphaFoldDB" id="A0AAV3YE32"/>
<dbReference type="InterPro" id="IPR002018">
    <property type="entry name" value="CarbesteraseB"/>
</dbReference>
<proteinExistence type="inferred from homology"/>
<dbReference type="Proteomes" id="UP000735302">
    <property type="component" value="Unassembled WGS sequence"/>
</dbReference>
<evidence type="ECO:0000313" key="5">
    <source>
        <dbReference type="EMBL" id="GFN80523.1"/>
    </source>
</evidence>
<feature type="domain" description="Carboxylesterase type B" evidence="4">
    <location>
        <begin position="1"/>
        <end position="435"/>
    </location>
</feature>
<comment type="caution">
    <text evidence="5">The sequence shown here is derived from an EMBL/GenBank/DDBJ whole genome shotgun (WGS) entry which is preliminary data.</text>
</comment>
<dbReference type="EC" id="3.1.1.-" evidence="3"/>
<keyword evidence="2 3" id="KW-0378">Hydrolase</keyword>
<evidence type="ECO:0000313" key="6">
    <source>
        <dbReference type="Proteomes" id="UP000735302"/>
    </source>
</evidence>
<dbReference type="Pfam" id="PF00135">
    <property type="entry name" value="COesterase"/>
    <property type="match status" value="1"/>
</dbReference>
<gene>
    <name evidence="5" type="ORF">PoB_000702900</name>
</gene>
<comment type="similarity">
    <text evidence="1 3">Belongs to the type-B carboxylesterase/lipase family.</text>
</comment>
<keyword evidence="6" id="KW-1185">Reference proteome</keyword>
<dbReference type="EMBL" id="BLXT01000825">
    <property type="protein sequence ID" value="GFN80523.1"/>
    <property type="molecule type" value="Genomic_DNA"/>
</dbReference>
<sequence>MFIHGGGFVVGSSRVYLPGTFINAHDIVFVTINYRIGVLGFLSTEDDASIGNYGLWDMVMALQWVKNNIEAFGGDSEDVTISGESAGGSAVSYLTLAPAAKNLFTKVYAQSGTATSMFGRATRARKTALELASSLGCFDGELAKNSGLETSKAILACLRKLPFRDFTKFTAFGLDESKFVPRVDGEFVLKDPLVLFNDTKYLKSVGFFDKAHLVAMDNNERSIIKTHLKLNEYMLINHTGATGAYAQNMIKGLYDSARRFYVGTRLNSPQPSELVMKTVKSWYDRRFGSEALTELMSDLSFLVPTLDYIEATAKEMKCDSWLLYFNHYPEILKGNQRGMPHSFELLYWFDFPLEMMKVFLSDRNIEEMGEEDLKLKHSFAALIATFVKTGNPSNALMEHIPGGVPSYDTNKRSYIEFSPSPSLGFNLESAKREFWMRLSSAYNSDHIISSNV</sequence>
<name>A0AAV3YE32_9GAST</name>
<dbReference type="SUPFAM" id="SSF53474">
    <property type="entry name" value="alpha/beta-Hydrolases"/>
    <property type="match status" value="1"/>
</dbReference>
<dbReference type="GO" id="GO:0016787">
    <property type="term" value="F:hydrolase activity"/>
    <property type="evidence" value="ECO:0007669"/>
    <property type="project" value="UniProtKB-KW"/>
</dbReference>
<dbReference type="InterPro" id="IPR050309">
    <property type="entry name" value="Type-B_Carboxylest/Lipase"/>
</dbReference>